<name>A0ABX1T841_9PROT</name>
<accession>A0ABX1T841</accession>
<reference evidence="1" key="1">
    <citation type="submission" date="2019-03" db="EMBL/GenBank/DDBJ databases">
        <title>Metabolic reconstructions from genomes of highly enriched 'Candidatus Accumulibacter' and 'Candidatus Competibacter' bioreactor populations.</title>
        <authorList>
            <person name="Annavajhala M.K."/>
            <person name="Welles L."/>
            <person name="Abbas B."/>
            <person name="Sorokin D."/>
            <person name="Park H."/>
            <person name="Van Loosdrecht M."/>
            <person name="Chandran K."/>
        </authorList>
    </citation>
    <scope>NUCLEOTIDE SEQUENCE</scope>
    <source>
        <strain evidence="1">SBR_L</strain>
    </source>
</reference>
<comment type="caution">
    <text evidence="1">The sequence shown here is derived from an EMBL/GenBank/DDBJ whole genome shotgun (WGS) entry which is preliminary data.</text>
</comment>
<proteinExistence type="predicted"/>
<protein>
    <submittedName>
        <fullName evidence="1">Uncharacterized protein</fullName>
    </submittedName>
</protein>
<sequence>MFINIPSTSADPSDNSDNFWSATEYAPEAATAAWHFYTVNGQQRASGKDKEFFAWAVRPGDVAAVPEPATLLLLLSGRNYSGQIVM</sequence>
<evidence type="ECO:0000313" key="1">
    <source>
        <dbReference type="EMBL" id="NMQ04982.1"/>
    </source>
</evidence>
<evidence type="ECO:0000313" key="2">
    <source>
        <dbReference type="Proteomes" id="UP000886469"/>
    </source>
</evidence>
<gene>
    <name evidence="1" type="ORF">E4Q08_06770</name>
</gene>
<organism evidence="1 2">
    <name type="scientific">Candidatus Accumulibacter contiguus</name>
    <dbReference type="NCBI Taxonomy" id="2954381"/>
    <lineage>
        <taxon>Bacteria</taxon>
        <taxon>Pseudomonadati</taxon>
        <taxon>Pseudomonadota</taxon>
        <taxon>Betaproteobacteria</taxon>
        <taxon>Candidatus Accumulibacter</taxon>
    </lineage>
</organism>
<dbReference type="RefSeq" id="WP_169069810.1">
    <property type="nucleotide sequence ID" value="NZ_JAZKUC010000002.1"/>
</dbReference>
<keyword evidence="2" id="KW-1185">Reference proteome</keyword>
<dbReference type="Proteomes" id="UP000886469">
    <property type="component" value="Unassembled WGS sequence"/>
</dbReference>
<dbReference type="EMBL" id="SPMX01000014">
    <property type="protein sequence ID" value="NMQ04982.1"/>
    <property type="molecule type" value="Genomic_DNA"/>
</dbReference>